<dbReference type="InParanoid" id="A0A078B1R6"/>
<dbReference type="EMBL" id="CCKQ01015411">
    <property type="protein sequence ID" value="CDW87223.1"/>
    <property type="molecule type" value="Genomic_DNA"/>
</dbReference>
<dbReference type="AlphaFoldDB" id="A0A078B1R6"/>
<evidence type="ECO:0000256" key="6">
    <source>
        <dbReference type="SAM" id="Phobius"/>
    </source>
</evidence>
<evidence type="ECO:0000313" key="8">
    <source>
        <dbReference type="Proteomes" id="UP000039865"/>
    </source>
</evidence>
<proteinExistence type="inferred from homology"/>
<sequence length="216" mass="24911">MQHDEELKKCYTNDLEKSQKLQLLHHIKVEDQQTTKDDSYQDYNLDKIGITTSQQKANLQKIIQAISYFENYSEETKQALESIFNRMGMSQRGLNANEIEQNVQKQLQTYLPYYAGMPLRTLFGTAMGYCMGLYIKQVSQKIAIYSGLCILGLSILSKLRYISINWGKIDSDVHYLVFQTAEQQKSIINYIKRLLTHVLPLCSGLGAGFYYAFKKS</sequence>
<protein>
    <recommendedName>
        <fullName evidence="9">FUN14 family protein</fullName>
    </recommendedName>
</protein>
<organism evidence="7 8">
    <name type="scientific">Stylonychia lemnae</name>
    <name type="common">Ciliate</name>
    <dbReference type="NCBI Taxonomy" id="5949"/>
    <lineage>
        <taxon>Eukaryota</taxon>
        <taxon>Sar</taxon>
        <taxon>Alveolata</taxon>
        <taxon>Ciliophora</taxon>
        <taxon>Intramacronucleata</taxon>
        <taxon>Spirotrichea</taxon>
        <taxon>Stichotrichia</taxon>
        <taxon>Sporadotrichida</taxon>
        <taxon>Oxytrichidae</taxon>
        <taxon>Stylonychinae</taxon>
        <taxon>Stylonychia</taxon>
    </lineage>
</organism>
<evidence type="ECO:0008006" key="9">
    <source>
        <dbReference type="Google" id="ProtNLM"/>
    </source>
</evidence>
<accession>A0A078B1R6</accession>
<feature type="transmembrane region" description="Helical" evidence="6">
    <location>
        <begin position="111"/>
        <end position="135"/>
    </location>
</feature>
<dbReference type="GO" id="GO:0005741">
    <property type="term" value="C:mitochondrial outer membrane"/>
    <property type="evidence" value="ECO:0007669"/>
    <property type="project" value="TreeGrafter"/>
</dbReference>
<keyword evidence="8" id="KW-1185">Reference proteome</keyword>
<reference evidence="7 8" key="1">
    <citation type="submission" date="2014-06" db="EMBL/GenBank/DDBJ databases">
        <authorList>
            <person name="Swart Estienne"/>
        </authorList>
    </citation>
    <scope>NUCLEOTIDE SEQUENCE [LARGE SCALE GENOMIC DNA]</scope>
    <source>
        <strain evidence="7 8">130c</strain>
    </source>
</reference>
<evidence type="ECO:0000256" key="5">
    <source>
        <dbReference type="ARBA" id="ARBA00023136"/>
    </source>
</evidence>
<name>A0A078B1R6_STYLE</name>
<evidence type="ECO:0000256" key="2">
    <source>
        <dbReference type="ARBA" id="ARBA00009160"/>
    </source>
</evidence>
<dbReference type="Proteomes" id="UP000039865">
    <property type="component" value="Unassembled WGS sequence"/>
</dbReference>
<dbReference type="PANTHER" id="PTHR21346:SF0">
    <property type="entry name" value="RE45833P"/>
    <property type="match status" value="1"/>
</dbReference>
<evidence type="ECO:0000256" key="3">
    <source>
        <dbReference type="ARBA" id="ARBA00022692"/>
    </source>
</evidence>
<dbReference type="PANTHER" id="PTHR21346">
    <property type="entry name" value="FUN14 DOMAIN CONTAINING"/>
    <property type="match status" value="1"/>
</dbReference>
<feature type="transmembrane region" description="Helical" evidence="6">
    <location>
        <begin position="142"/>
        <end position="162"/>
    </location>
</feature>
<comment type="subcellular location">
    <subcellularLocation>
        <location evidence="1">Membrane</location>
    </subcellularLocation>
</comment>
<keyword evidence="4 6" id="KW-1133">Transmembrane helix</keyword>
<dbReference type="Pfam" id="PF04930">
    <property type="entry name" value="FUN14"/>
    <property type="match status" value="1"/>
</dbReference>
<keyword evidence="3 6" id="KW-0812">Transmembrane</keyword>
<evidence type="ECO:0000313" key="7">
    <source>
        <dbReference type="EMBL" id="CDW87223.1"/>
    </source>
</evidence>
<dbReference type="InterPro" id="IPR007014">
    <property type="entry name" value="FUN14"/>
</dbReference>
<feature type="transmembrane region" description="Helical" evidence="6">
    <location>
        <begin position="194"/>
        <end position="213"/>
    </location>
</feature>
<gene>
    <name evidence="7" type="primary">Contig12760.g13610</name>
    <name evidence="7" type="ORF">STYLEM_16326</name>
</gene>
<keyword evidence="5 6" id="KW-0472">Membrane</keyword>
<dbReference type="GO" id="GO:0000422">
    <property type="term" value="P:autophagy of mitochondrion"/>
    <property type="evidence" value="ECO:0007669"/>
    <property type="project" value="TreeGrafter"/>
</dbReference>
<evidence type="ECO:0000256" key="1">
    <source>
        <dbReference type="ARBA" id="ARBA00004370"/>
    </source>
</evidence>
<comment type="similarity">
    <text evidence="2">Belongs to the FUN14 family.</text>
</comment>
<evidence type="ECO:0000256" key="4">
    <source>
        <dbReference type="ARBA" id="ARBA00022989"/>
    </source>
</evidence>